<feature type="domain" description="Major facilitator superfamily (MFS) profile" evidence="9">
    <location>
        <begin position="14"/>
        <end position="450"/>
    </location>
</feature>
<keyword evidence="3" id="KW-0813">Transport</keyword>
<sequence length="463" mass="48528">MTDTTPGRDRLPVTAAIVVTGAILTVLDATIVSVAIDTLARDLAAPLPAIQWVMTGYALALAAVIPLTGWAADRFGGKRVWTTSLALFIIGSLLCALAWSAPSLIAFRVVQGLGGGMVVPVGMTLVAQAAGPHRMGRAMGLIGVPMMLGPMLGPVLGGLLVSVAAWQWIFLVNVPIGLLALLLSWRLLENAPRRRAEPLDIPGLLLLSPALIAIIYAVSTSAFTLKTETAALAGTILLALFARHALRTRHPLLDLRHLADRTFSSAAAIQVLIGAVLQGSMLLLPLYYQVVHHESALATGLLLLPQGAGAAVALTVTGRLADRGLGKPIILTGLPLLTTGLLAYTWPSAGYVLVTAALLLTGLGAGCLMAPAMSMAYRRIDRAAIPRATALLNITQRVGGAFGTALYAVVLEHNLRTTTPSAAFAHTFWWPLALTALAILPTALLPPRETSLPTSTPRKEPVR</sequence>
<keyword evidence="7 8" id="KW-0472">Membrane</keyword>
<evidence type="ECO:0000256" key="1">
    <source>
        <dbReference type="ARBA" id="ARBA00004651"/>
    </source>
</evidence>
<evidence type="ECO:0000256" key="7">
    <source>
        <dbReference type="ARBA" id="ARBA00023136"/>
    </source>
</evidence>
<feature type="transmembrane region" description="Helical" evidence="8">
    <location>
        <begin position="105"/>
        <end position="126"/>
    </location>
</feature>
<evidence type="ECO:0000256" key="6">
    <source>
        <dbReference type="ARBA" id="ARBA00022989"/>
    </source>
</evidence>
<dbReference type="InterPro" id="IPR004638">
    <property type="entry name" value="EmrB-like"/>
</dbReference>
<dbReference type="InterPro" id="IPR011701">
    <property type="entry name" value="MFS"/>
</dbReference>
<feature type="transmembrane region" description="Helical" evidence="8">
    <location>
        <begin position="138"/>
        <end position="159"/>
    </location>
</feature>
<feature type="transmembrane region" description="Helical" evidence="8">
    <location>
        <begin position="352"/>
        <end position="377"/>
    </location>
</feature>
<feature type="transmembrane region" description="Helical" evidence="8">
    <location>
        <begin position="80"/>
        <end position="99"/>
    </location>
</feature>
<evidence type="ECO:0000256" key="3">
    <source>
        <dbReference type="ARBA" id="ARBA00022448"/>
    </source>
</evidence>
<keyword evidence="6 8" id="KW-1133">Transmembrane helix</keyword>
<feature type="transmembrane region" description="Helical" evidence="8">
    <location>
        <begin position="389"/>
        <end position="408"/>
    </location>
</feature>
<evidence type="ECO:0000259" key="9">
    <source>
        <dbReference type="PROSITE" id="PS50850"/>
    </source>
</evidence>
<comment type="similarity">
    <text evidence="2">Belongs to the major facilitator superfamily. EmrB family.</text>
</comment>
<feature type="transmembrane region" description="Helical" evidence="8">
    <location>
        <begin position="428"/>
        <end position="445"/>
    </location>
</feature>
<dbReference type="EMBL" id="BAAAMR010000008">
    <property type="protein sequence ID" value="GAA2125930.1"/>
    <property type="molecule type" value="Genomic_DNA"/>
</dbReference>
<evidence type="ECO:0000256" key="4">
    <source>
        <dbReference type="ARBA" id="ARBA00022475"/>
    </source>
</evidence>
<gene>
    <name evidence="10" type="ORF">GCM10009727_14670</name>
</gene>
<keyword evidence="4" id="KW-1003">Cell membrane</keyword>
<dbReference type="InterPro" id="IPR036259">
    <property type="entry name" value="MFS_trans_sf"/>
</dbReference>
<comment type="subcellular location">
    <subcellularLocation>
        <location evidence="1">Cell membrane</location>
        <topology evidence="1">Multi-pass membrane protein</topology>
    </subcellularLocation>
</comment>
<evidence type="ECO:0000256" key="2">
    <source>
        <dbReference type="ARBA" id="ARBA00008537"/>
    </source>
</evidence>
<protein>
    <submittedName>
        <fullName evidence="10">DHA2 family efflux MFS transporter permease subunit</fullName>
    </submittedName>
</protein>
<dbReference type="Proteomes" id="UP001501020">
    <property type="component" value="Unassembled WGS sequence"/>
</dbReference>
<dbReference type="Pfam" id="PF07690">
    <property type="entry name" value="MFS_1"/>
    <property type="match status" value="1"/>
</dbReference>
<organism evidence="10 11">
    <name type="scientific">Actinomadura napierensis</name>
    <dbReference type="NCBI Taxonomy" id="267854"/>
    <lineage>
        <taxon>Bacteria</taxon>
        <taxon>Bacillati</taxon>
        <taxon>Actinomycetota</taxon>
        <taxon>Actinomycetes</taxon>
        <taxon>Streptosporangiales</taxon>
        <taxon>Thermomonosporaceae</taxon>
        <taxon>Actinomadura</taxon>
    </lineage>
</organism>
<feature type="transmembrane region" description="Helical" evidence="8">
    <location>
        <begin position="12"/>
        <end position="36"/>
    </location>
</feature>
<proteinExistence type="inferred from homology"/>
<dbReference type="PROSITE" id="PS50850">
    <property type="entry name" value="MFS"/>
    <property type="match status" value="1"/>
</dbReference>
<feature type="transmembrane region" description="Helical" evidence="8">
    <location>
        <begin position="204"/>
        <end position="223"/>
    </location>
</feature>
<dbReference type="PRINTS" id="PR01036">
    <property type="entry name" value="TCRTETB"/>
</dbReference>
<feature type="transmembrane region" description="Helical" evidence="8">
    <location>
        <begin position="296"/>
        <end position="316"/>
    </location>
</feature>
<name>A0ABP5K7I0_9ACTN</name>
<evidence type="ECO:0000256" key="5">
    <source>
        <dbReference type="ARBA" id="ARBA00022692"/>
    </source>
</evidence>
<comment type="caution">
    <text evidence="10">The sequence shown here is derived from an EMBL/GenBank/DDBJ whole genome shotgun (WGS) entry which is preliminary data.</text>
</comment>
<evidence type="ECO:0000313" key="10">
    <source>
        <dbReference type="EMBL" id="GAA2125930.1"/>
    </source>
</evidence>
<dbReference type="CDD" id="cd17503">
    <property type="entry name" value="MFS_LmrB_MDR_like"/>
    <property type="match status" value="1"/>
</dbReference>
<dbReference type="PANTHER" id="PTHR42718">
    <property type="entry name" value="MAJOR FACILITATOR SUPERFAMILY MULTIDRUG TRANSPORTER MFSC"/>
    <property type="match status" value="1"/>
</dbReference>
<dbReference type="Gene3D" id="1.20.1250.20">
    <property type="entry name" value="MFS general substrate transporter like domains"/>
    <property type="match status" value="2"/>
</dbReference>
<dbReference type="InterPro" id="IPR020846">
    <property type="entry name" value="MFS_dom"/>
</dbReference>
<keyword evidence="5 8" id="KW-0812">Transmembrane</keyword>
<dbReference type="RefSeq" id="WP_344262845.1">
    <property type="nucleotide sequence ID" value="NZ_BAAAMR010000008.1"/>
</dbReference>
<accession>A0ABP5K7I0</accession>
<dbReference type="NCBIfam" id="TIGR00711">
    <property type="entry name" value="efflux_EmrB"/>
    <property type="match status" value="1"/>
</dbReference>
<dbReference type="PANTHER" id="PTHR42718:SF9">
    <property type="entry name" value="MAJOR FACILITATOR SUPERFAMILY MULTIDRUG TRANSPORTER MFSC"/>
    <property type="match status" value="1"/>
</dbReference>
<feature type="transmembrane region" description="Helical" evidence="8">
    <location>
        <begin position="48"/>
        <end position="68"/>
    </location>
</feature>
<feature type="transmembrane region" description="Helical" evidence="8">
    <location>
        <begin position="267"/>
        <end position="290"/>
    </location>
</feature>
<dbReference type="SUPFAM" id="SSF103473">
    <property type="entry name" value="MFS general substrate transporter"/>
    <property type="match status" value="1"/>
</dbReference>
<keyword evidence="11" id="KW-1185">Reference proteome</keyword>
<reference evidence="11" key="1">
    <citation type="journal article" date="2019" name="Int. J. Syst. Evol. Microbiol.">
        <title>The Global Catalogue of Microorganisms (GCM) 10K type strain sequencing project: providing services to taxonomists for standard genome sequencing and annotation.</title>
        <authorList>
            <consortium name="The Broad Institute Genomics Platform"/>
            <consortium name="The Broad Institute Genome Sequencing Center for Infectious Disease"/>
            <person name="Wu L."/>
            <person name="Ma J."/>
        </authorList>
    </citation>
    <scope>NUCLEOTIDE SEQUENCE [LARGE SCALE GENOMIC DNA]</scope>
    <source>
        <strain evidence="11">JCM 13850</strain>
    </source>
</reference>
<feature type="transmembrane region" description="Helical" evidence="8">
    <location>
        <begin position="165"/>
        <end position="183"/>
    </location>
</feature>
<evidence type="ECO:0000256" key="8">
    <source>
        <dbReference type="SAM" id="Phobius"/>
    </source>
</evidence>
<evidence type="ECO:0000313" key="11">
    <source>
        <dbReference type="Proteomes" id="UP001501020"/>
    </source>
</evidence>